<gene>
    <name evidence="4" type="ORF">ACFQ21_07640</name>
</gene>
<reference evidence="5" key="1">
    <citation type="journal article" date="2019" name="Int. J. Syst. Evol. Microbiol.">
        <title>The Global Catalogue of Microorganisms (GCM) 10K type strain sequencing project: providing services to taxonomists for standard genome sequencing and annotation.</title>
        <authorList>
            <consortium name="The Broad Institute Genomics Platform"/>
            <consortium name="The Broad Institute Genome Sequencing Center for Infectious Disease"/>
            <person name="Wu L."/>
            <person name="Ma J."/>
        </authorList>
    </citation>
    <scope>NUCLEOTIDE SEQUENCE [LARGE SCALE GENOMIC DNA]</scope>
    <source>
        <strain evidence="5">CCUG 58938</strain>
    </source>
</reference>
<evidence type="ECO:0000313" key="4">
    <source>
        <dbReference type="EMBL" id="MFD0999174.1"/>
    </source>
</evidence>
<dbReference type="SUPFAM" id="SSF52821">
    <property type="entry name" value="Rhodanese/Cell cycle control phosphatase"/>
    <property type="match status" value="1"/>
</dbReference>
<dbReference type="Gene3D" id="3.40.250.10">
    <property type="entry name" value="Rhodanese-like domain"/>
    <property type="match status" value="1"/>
</dbReference>
<dbReference type="CDD" id="cd02947">
    <property type="entry name" value="TRX_family"/>
    <property type="match status" value="1"/>
</dbReference>
<dbReference type="Gene3D" id="3.40.30.10">
    <property type="entry name" value="Glutaredoxin"/>
    <property type="match status" value="1"/>
</dbReference>
<dbReference type="Pfam" id="PF00581">
    <property type="entry name" value="Rhodanese"/>
    <property type="match status" value="1"/>
</dbReference>
<name>A0ABW3K093_9BACT</name>
<dbReference type="Proteomes" id="UP001597112">
    <property type="component" value="Unassembled WGS sequence"/>
</dbReference>
<feature type="signal peptide" evidence="1">
    <location>
        <begin position="1"/>
        <end position="23"/>
    </location>
</feature>
<dbReference type="PANTHER" id="PTHR45663:SF11">
    <property type="entry name" value="GEO12009P1"/>
    <property type="match status" value="1"/>
</dbReference>
<dbReference type="InterPro" id="IPR001763">
    <property type="entry name" value="Rhodanese-like_dom"/>
</dbReference>
<protein>
    <submittedName>
        <fullName evidence="4">Thioredoxin domain-containing protein</fullName>
    </submittedName>
</protein>
<proteinExistence type="predicted"/>
<keyword evidence="5" id="KW-1185">Reference proteome</keyword>
<dbReference type="RefSeq" id="WP_377577151.1">
    <property type="nucleotide sequence ID" value="NZ_JBHTKA010000001.1"/>
</dbReference>
<sequence>MKTKSALYFLMLSLAFLTGRLYAQKSVNELTLEAFEQKLKQSPVPQILDVRSSQEFSENHLIGAVNLNASDTALYNKRIQTLDKSKPVFVYSINNGRSGVIAKQLRSRGFREVYELPGGIAHWIGAGRPIESKAGQGISADEFQKLITASNLVLVDVGSKHCGACKKLAPVVDTVAHQYTGKLNVHKIELYDNRALAKQLNIESVPTLILYKDGKPVWTKSGNITKAILQEALQANSTAPSCEGTTELMKRRTEQARNN</sequence>
<feature type="domain" description="Rhodanese" evidence="2">
    <location>
        <begin position="41"/>
        <end position="132"/>
    </location>
</feature>
<dbReference type="InterPro" id="IPR036249">
    <property type="entry name" value="Thioredoxin-like_sf"/>
</dbReference>
<feature type="domain" description="Thioredoxin" evidence="3">
    <location>
        <begin position="110"/>
        <end position="238"/>
    </location>
</feature>
<feature type="chain" id="PRO_5047541149" evidence="1">
    <location>
        <begin position="24"/>
        <end position="259"/>
    </location>
</feature>
<evidence type="ECO:0000256" key="1">
    <source>
        <dbReference type="SAM" id="SignalP"/>
    </source>
</evidence>
<dbReference type="InterPro" id="IPR013766">
    <property type="entry name" value="Thioredoxin_domain"/>
</dbReference>
<evidence type="ECO:0000259" key="2">
    <source>
        <dbReference type="PROSITE" id="PS50206"/>
    </source>
</evidence>
<dbReference type="SMART" id="SM00450">
    <property type="entry name" value="RHOD"/>
    <property type="match status" value="1"/>
</dbReference>
<dbReference type="PROSITE" id="PS51352">
    <property type="entry name" value="THIOREDOXIN_2"/>
    <property type="match status" value="1"/>
</dbReference>
<dbReference type="PROSITE" id="PS50206">
    <property type="entry name" value="RHODANESE_3"/>
    <property type="match status" value="1"/>
</dbReference>
<evidence type="ECO:0000313" key="5">
    <source>
        <dbReference type="Proteomes" id="UP001597112"/>
    </source>
</evidence>
<dbReference type="CDD" id="cd00158">
    <property type="entry name" value="RHOD"/>
    <property type="match status" value="1"/>
</dbReference>
<evidence type="ECO:0000259" key="3">
    <source>
        <dbReference type="PROSITE" id="PS51352"/>
    </source>
</evidence>
<dbReference type="InterPro" id="IPR036873">
    <property type="entry name" value="Rhodanese-like_dom_sf"/>
</dbReference>
<dbReference type="PANTHER" id="PTHR45663">
    <property type="entry name" value="GEO12009P1"/>
    <property type="match status" value="1"/>
</dbReference>
<dbReference type="SUPFAM" id="SSF52833">
    <property type="entry name" value="Thioredoxin-like"/>
    <property type="match status" value="1"/>
</dbReference>
<keyword evidence="1" id="KW-0732">Signal</keyword>
<comment type="caution">
    <text evidence="4">The sequence shown here is derived from an EMBL/GenBank/DDBJ whole genome shotgun (WGS) entry which is preliminary data.</text>
</comment>
<dbReference type="Pfam" id="PF00085">
    <property type="entry name" value="Thioredoxin"/>
    <property type="match status" value="1"/>
</dbReference>
<dbReference type="EMBL" id="JBHTKA010000001">
    <property type="protein sequence ID" value="MFD0999174.1"/>
    <property type="molecule type" value="Genomic_DNA"/>
</dbReference>
<accession>A0ABW3K093</accession>
<organism evidence="4 5">
    <name type="scientific">Ohtaekwangia kribbensis</name>
    <dbReference type="NCBI Taxonomy" id="688913"/>
    <lineage>
        <taxon>Bacteria</taxon>
        <taxon>Pseudomonadati</taxon>
        <taxon>Bacteroidota</taxon>
        <taxon>Cytophagia</taxon>
        <taxon>Cytophagales</taxon>
        <taxon>Fulvivirgaceae</taxon>
        <taxon>Ohtaekwangia</taxon>
    </lineage>
</organism>